<sequence length="148" mass="16778">MGELLKQIRHDNMQAMKEKDEVRKGVCSLLISAIALAEKESGKVLEKDEELVFVQKELKQTKEELESIPDSRPELKEKAQQKIAIIESYLPKQMSDDEIREALEKIIAEKGLDHTKKSQGPIMKTMMAEYKGKTDGKTVSKILGTLLH</sequence>
<dbReference type="PANTHER" id="PTHR28055:SF1">
    <property type="entry name" value="ALTERED INHERITANCE OF MITOCHONDRIA PROTEIN 41, MITOCHONDRIAL"/>
    <property type="match status" value="1"/>
</dbReference>
<keyword evidence="2" id="KW-1185">Reference proteome</keyword>
<dbReference type="Gene3D" id="1.10.1510.10">
    <property type="entry name" value="Uncharacterised protein YqeY/AIM41 PF09424, N-terminal domain"/>
    <property type="match status" value="1"/>
</dbReference>
<dbReference type="Pfam" id="PF09424">
    <property type="entry name" value="YqeY"/>
    <property type="match status" value="1"/>
</dbReference>
<protein>
    <submittedName>
        <fullName evidence="1">GatB/YqeY domain-containing protein</fullName>
    </submittedName>
</protein>
<gene>
    <name evidence="1" type="ORF">MOZ60_06870</name>
</gene>
<organism evidence="1 2">
    <name type="scientific">Grylomicrobium aquisgranensis</name>
    <dbReference type="NCBI Taxonomy" id="2926318"/>
    <lineage>
        <taxon>Bacteria</taxon>
        <taxon>Bacillati</taxon>
        <taxon>Bacillota</taxon>
        <taxon>Erysipelotrichia</taxon>
        <taxon>Erysipelotrichales</taxon>
        <taxon>Erysipelotrichaceae</taxon>
        <taxon>Grylomicrobium</taxon>
    </lineage>
</organism>
<dbReference type="InterPro" id="IPR019004">
    <property type="entry name" value="YqeY/Aim41"/>
</dbReference>
<name>A0AB35U569_9FIRM</name>
<accession>A0AB35U569</accession>
<dbReference type="AlphaFoldDB" id="A0AB35U569"/>
<dbReference type="InterPro" id="IPR003789">
    <property type="entry name" value="Asn/Gln_tRNA_amidoTrase-B-like"/>
</dbReference>
<evidence type="ECO:0000313" key="2">
    <source>
        <dbReference type="Proteomes" id="UP001286174"/>
    </source>
</evidence>
<evidence type="ECO:0000313" key="1">
    <source>
        <dbReference type="EMBL" id="MDX8419816.1"/>
    </source>
</evidence>
<dbReference type="Gene3D" id="1.10.10.410">
    <property type="match status" value="1"/>
</dbReference>
<proteinExistence type="predicted"/>
<dbReference type="PANTHER" id="PTHR28055">
    <property type="entry name" value="ALTERED INHERITANCE OF MITOCHONDRIA PROTEIN 41, MITOCHONDRIAL"/>
    <property type="match status" value="1"/>
</dbReference>
<dbReference type="InterPro" id="IPR023168">
    <property type="entry name" value="GatB_Yqey_C_2"/>
</dbReference>
<reference evidence="1 2" key="1">
    <citation type="submission" date="2022-03" db="EMBL/GenBank/DDBJ databases">
        <title>Novel taxa within the pig intestine.</title>
        <authorList>
            <person name="Wylensek D."/>
            <person name="Bishof K."/>
            <person name="Afrizal A."/>
            <person name="Clavel T."/>
        </authorList>
    </citation>
    <scope>NUCLEOTIDE SEQUENCE [LARGE SCALE GENOMIC DNA]</scope>
    <source>
        <strain evidence="1 2">CLA-KB-P133</strain>
    </source>
</reference>
<dbReference type="EMBL" id="JALBUR010000014">
    <property type="protein sequence ID" value="MDX8419816.1"/>
    <property type="molecule type" value="Genomic_DNA"/>
</dbReference>
<dbReference type="InterPro" id="IPR042184">
    <property type="entry name" value="YqeY/Aim41_N"/>
</dbReference>
<dbReference type="Proteomes" id="UP001286174">
    <property type="component" value="Unassembled WGS sequence"/>
</dbReference>
<dbReference type="RefSeq" id="WP_370596115.1">
    <property type="nucleotide sequence ID" value="NZ_JALBUR010000014.1"/>
</dbReference>
<comment type="caution">
    <text evidence="1">The sequence shown here is derived from an EMBL/GenBank/DDBJ whole genome shotgun (WGS) entry which is preliminary data.</text>
</comment>
<dbReference type="SUPFAM" id="SSF89095">
    <property type="entry name" value="GatB/YqeY motif"/>
    <property type="match status" value="1"/>
</dbReference>
<dbReference type="GO" id="GO:0016884">
    <property type="term" value="F:carbon-nitrogen ligase activity, with glutamine as amido-N-donor"/>
    <property type="evidence" value="ECO:0007669"/>
    <property type="project" value="InterPro"/>
</dbReference>